<reference evidence="2" key="1">
    <citation type="submission" date="2015-11" db="EMBL/GenBank/DDBJ databases">
        <title>De novo transcriptome assembly of four potential Pierce s Disease insect vectors from Arizona vineyards.</title>
        <authorList>
            <person name="Tassone E.E."/>
        </authorList>
    </citation>
    <scope>NUCLEOTIDE SEQUENCE</scope>
</reference>
<evidence type="ECO:0000256" key="1">
    <source>
        <dbReference type="SAM" id="MobiDB-lite"/>
    </source>
</evidence>
<feature type="compositionally biased region" description="Polar residues" evidence="1">
    <location>
        <begin position="11"/>
        <end position="26"/>
    </location>
</feature>
<protein>
    <submittedName>
        <fullName evidence="2">Uncharacterized protein</fullName>
    </submittedName>
</protein>
<feature type="region of interest" description="Disordered" evidence="1">
    <location>
        <begin position="155"/>
        <end position="241"/>
    </location>
</feature>
<feature type="compositionally biased region" description="Polar residues" evidence="1">
    <location>
        <begin position="89"/>
        <end position="103"/>
    </location>
</feature>
<proteinExistence type="predicted"/>
<sequence>MVQMGGCGNRSPFSSNSGTSLANTDSYGRPTFKELADEFAKMARDPGRYLVIHGDRFMRLPSYNSSQEDKEAVSAEGSESVDTDEYLQPKTQPESPTPQNQTNWDREMMRYAVADPSRYCPQPIFKDTTELDDNSTGKREAQVGALKLELPLDEDDYLMPSPQQSQAPSTYMDLIGDSKLPQPEPVEGNGILRNYNPDFLPPQTSVDNPEYHLVGVPHTPASAPHPVAGPCHKSSEEESDHEYYNDFDRLQRELQPLRRNETTV</sequence>
<gene>
    <name evidence="2" type="ORF">g.24020</name>
</gene>
<feature type="region of interest" description="Disordered" evidence="1">
    <location>
        <begin position="1"/>
        <end position="29"/>
    </location>
</feature>
<dbReference type="EMBL" id="GECU01013425">
    <property type="protein sequence ID" value="JAS94281.1"/>
    <property type="molecule type" value="Transcribed_RNA"/>
</dbReference>
<accession>A0A1B6J567</accession>
<feature type="region of interest" description="Disordered" evidence="1">
    <location>
        <begin position="61"/>
        <end position="106"/>
    </location>
</feature>
<evidence type="ECO:0000313" key="2">
    <source>
        <dbReference type="EMBL" id="JAS94281.1"/>
    </source>
</evidence>
<organism evidence="2">
    <name type="scientific">Homalodisca liturata</name>
    <dbReference type="NCBI Taxonomy" id="320908"/>
    <lineage>
        <taxon>Eukaryota</taxon>
        <taxon>Metazoa</taxon>
        <taxon>Ecdysozoa</taxon>
        <taxon>Arthropoda</taxon>
        <taxon>Hexapoda</taxon>
        <taxon>Insecta</taxon>
        <taxon>Pterygota</taxon>
        <taxon>Neoptera</taxon>
        <taxon>Paraneoptera</taxon>
        <taxon>Hemiptera</taxon>
        <taxon>Auchenorrhyncha</taxon>
        <taxon>Membracoidea</taxon>
        <taxon>Cicadellidae</taxon>
        <taxon>Cicadellinae</taxon>
        <taxon>Proconiini</taxon>
        <taxon>Homalodisca</taxon>
    </lineage>
</organism>
<name>A0A1B6J567_9HEMI</name>
<dbReference type="AlphaFoldDB" id="A0A1B6J567"/>